<comment type="similarity">
    <text evidence="1">Belongs to the UPF0751 family.</text>
</comment>
<gene>
    <name evidence="2" type="ORF">ACFQO0_07515</name>
</gene>
<dbReference type="Pfam" id="PF10087">
    <property type="entry name" value="DUF2325"/>
    <property type="match status" value="1"/>
</dbReference>
<dbReference type="RefSeq" id="WP_382233393.1">
    <property type="nucleotide sequence ID" value="NZ_JBHTCC010000001.1"/>
</dbReference>
<comment type="caution">
    <text evidence="2">The sequence shown here is derived from an EMBL/GenBank/DDBJ whole genome shotgun (WGS) entry which is preliminary data.</text>
</comment>
<reference evidence="3" key="1">
    <citation type="journal article" date="2019" name="Int. J. Syst. Evol. Microbiol.">
        <title>The Global Catalogue of Microorganisms (GCM) 10K type strain sequencing project: providing services to taxonomists for standard genome sequencing and annotation.</title>
        <authorList>
            <consortium name="The Broad Institute Genomics Platform"/>
            <consortium name="The Broad Institute Genome Sequencing Center for Infectious Disease"/>
            <person name="Wu L."/>
            <person name="Ma J."/>
        </authorList>
    </citation>
    <scope>NUCLEOTIDE SEQUENCE [LARGE SCALE GENOMIC DNA]</scope>
    <source>
        <strain evidence="3">CCUG 36956</strain>
    </source>
</reference>
<protein>
    <submittedName>
        <fullName evidence="2">DUF2325 domain-containing protein</fullName>
    </submittedName>
</protein>
<evidence type="ECO:0000313" key="2">
    <source>
        <dbReference type="EMBL" id="MFC7298281.1"/>
    </source>
</evidence>
<evidence type="ECO:0000256" key="1">
    <source>
        <dbReference type="ARBA" id="ARBA00007189"/>
    </source>
</evidence>
<evidence type="ECO:0000313" key="3">
    <source>
        <dbReference type="Proteomes" id="UP001596379"/>
    </source>
</evidence>
<keyword evidence="3" id="KW-1185">Reference proteome</keyword>
<accession>A0ABW2J4L0</accession>
<sequence>MSKSRKNFENIAREHSVLLNEYGRVQNRCSELVARQVDQIEALQTEAGRMRVEIMRLRAEVMVRDSALAYAREDLSKLQVTIPGLPTRLTLARRVETLTGHVQDLLRERLGLHGKVKPVIVTGEAASGEFAIPIDLRKKSVLCIGQDEPVAIVAQQAIEKAGGHFLRHDGRESVDETTLEASLIAADMVICQTGCVSHDAYWRVQDHCKRTGKQCVLVEQPQAMHFVRSLSAGSVMLANTNADEPDCALHAAEK</sequence>
<dbReference type="InterPro" id="IPR016772">
    <property type="entry name" value="UCP020408"/>
</dbReference>
<organism evidence="2 3">
    <name type="scientific">Herminiimonas aquatilis</name>
    <dbReference type="NCBI Taxonomy" id="345342"/>
    <lineage>
        <taxon>Bacteria</taxon>
        <taxon>Pseudomonadati</taxon>
        <taxon>Pseudomonadota</taxon>
        <taxon>Betaproteobacteria</taxon>
        <taxon>Burkholderiales</taxon>
        <taxon>Oxalobacteraceae</taxon>
        <taxon>Herminiimonas</taxon>
    </lineage>
</organism>
<proteinExistence type="inferred from homology"/>
<dbReference type="Proteomes" id="UP001596379">
    <property type="component" value="Unassembled WGS sequence"/>
</dbReference>
<name>A0ABW2J4L0_9BURK</name>
<dbReference type="EMBL" id="JBHTCC010000001">
    <property type="protein sequence ID" value="MFC7298281.1"/>
    <property type="molecule type" value="Genomic_DNA"/>
</dbReference>